<dbReference type="Gene3D" id="2.40.260.10">
    <property type="entry name" value="Sortase"/>
    <property type="match status" value="1"/>
</dbReference>
<dbReference type="EMBL" id="BAABHS010000025">
    <property type="protein sequence ID" value="GAA4982335.1"/>
    <property type="molecule type" value="Genomic_DNA"/>
</dbReference>
<protein>
    <recommendedName>
        <fullName evidence="5">Sortase family protein</fullName>
    </recommendedName>
</protein>
<evidence type="ECO:0008006" key="5">
    <source>
        <dbReference type="Google" id="ProtNLM"/>
    </source>
</evidence>
<dbReference type="InterPro" id="IPR023365">
    <property type="entry name" value="Sortase_dom-sf"/>
</dbReference>
<evidence type="ECO:0000256" key="2">
    <source>
        <dbReference type="SAM" id="MobiDB-lite"/>
    </source>
</evidence>
<feature type="region of interest" description="Disordered" evidence="2">
    <location>
        <begin position="43"/>
        <end position="111"/>
    </location>
</feature>
<dbReference type="InterPro" id="IPR005754">
    <property type="entry name" value="Sortase"/>
</dbReference>
<dbReference type="InterPro" id="IPR042001">
    <property type="entry name" value="Sortase_F"/>
</dbReference>
<evidence type="ECO:0000313" key="3">
    <source>
        <dbReference type="EMBL" id="GAA4982335.1"/>
    </source>
</evidence>
<dbReference type="CDD" id="cd05829">
    <property type="entry name" value="Sortase_F"/>
    <property type="match status" value="1"/>
</dbReference>
<proteinExistence type="predicted"/>
<sequence>MPQPSTRHAKQTRRPRFRGFRRLALASVLACLSGGFVVVQEITADHPGPPRPPASAARPAAEPDAAQPRPLMAGDAAQPGAPQAEPQAEQPAALPAAETAALPPSPPVRIVIPKTGTDAPFVGLGLEASGQLAVPDPNDRRLAGWYKDGVAPGSPGTAIVVAHVDTKTGPAAFYGLGTLEPGDTAEITRADGIVATFRVESVELFDKKAFPSTRVYADTADAELRMLTCGGSYDKQNGGYQSNVVVFAKLTGTRPA</sequence>
<accession>A0ABP9HYA9</accession>
<dbReference type="NCBIfam" id="NF033748">
    <property type="entry name" value="class_F_sortase"/>
    <property type="match status" value="1"/>
</dbReference>
<keyword evidence="4" id="KW-1185">Reference proteome</keyword>
<evidence type="ECO:0000256" key="1">
    <source>
        <dbReference type="ARBA" id="ARBA00022801"/>
    </source>
</evidence>
<evidence type="ECO:0000313" key="4">
    <source>
        <dbReference type="Proteomes" id="UP001500466"/>
    </source>
</evidence>
<dbReference type="RefSeq" id="WP_345678838.1">
    <property type="nucleotide sequence ID" value="NZ_BAABHS010000025.1"/>
</dbReference>
<keyword evidence="1" id="KW-0378">Hydrolase</keyword>
<reference evidence="4" key="1">
    <citation type="journal article" date="2019" name="Int. J. Syst. Evol. Microbiol.">
        <title>The Global Catalogue of Microorganisms (GCM) 10K type strain sequencing project: providing services to taxonomists for standard genome sequencing and annotation.</title>
        <authorList>
            <consortium name="The Broad Institute Genomics Platform"/>
            <consortium name="The Broad Institute Genome Sequencing Center for Infectious Disease"/>
            <person name="Wu L."/>
            <person name="Ma J."/>
        </authorList>
    </citation>
    <scope>NUCLEOTIDE SEQUENCE [LARGE SCALE GENOMIC DNA]</scope>
    <source>
        <strain evidence="4">JCM 17986</strain>
    </source>
</reference>
<dbReference type="Proteomes" id="UP001500466">
    <property type="component" value="Unassembled WGS sequence"/>
</dbReference>
<feature type="compositionally biased region" description="Low complexity" evidence="2">
    <location>
        <begin position="54"/>
        <end position="102"/>
    </location>
</feature>
<dbReference type="Pfam" id="PF04203">
    <property type="entry name" value="Sortase"/>
    <property type="match status" value="1"/>
</dbReference>
<organism evidence="3 4">
    <name type="scientific">Yinghuangia aomiensis</name>
    <dbReference type="NCBI Taxonomy" id="676205"/>
    <lineage>
        <taxon>Bacteria</taxon>
        <taxon>Bacillati</taxon>
        <taxon>Actinomycetota</taxon>
        <taxon>Actinomycetes</taxon>
        <taxon>Kitasatosporales</taxon>
        <taxon>Streptomycetaceae</taxon>
        <taxon>Yinghuangia</taxon>
    </lineage>
</organism>
<dbReference type="SUPFAM" id="SSF63817">
    <property type="entry name" value="Sortase"/>
    <property type="match status" value="1"/>
</dbReference>
<name>A0ABP9HYA9_9ACTN</name>
<gene>
    <name evidence="3" type="ORF">GCM10023205_59690</name>
</gene>
<comment type="caution">
    <text evidence="3">The sequence shown here is derived from an EMBL/GenBank/DDBJ whole genome shotgun (WGS) entry which is preliminary data.</text>
</comment>